<name>A0AAD7AYV7_9AGAR</name>
<accession>A0AAD7AYV7</accession>
<reference evidence="1" key="1">
    <citation type="submission" date="2023-03" db="EMBL/GenBank/DDBJ databases">
        <title>Massive genome expansion in bonnet fungi (Mycena s.s.) driven by repeated elements and novel gene families across ecological guilds.</title>
        <authorList>
            <consortium name="Lawrence Berkeley National Laboratory"/>
            <person name="Harder C.B."/>
            <person name="Miyauchi S."/>
            <person name="Viragh M."/>
            <person name="Kuo A."/>
            <person name="Thoen E."/>
            <person name="Andreopoulos B."/>
            <person name="Lu D."/>
            <person name="Skrede I."/>
            <person name="Drula E."/>
            <person name="Henrissat B."/>
            <person name="Morin E."/>
            <person name="Kohler A."/>
            <person name="Barry K."/>
            <person name="LaButti K."/>
            <person name="Morin E."/>
            <person name="Salamov A."/>
            <person name="Lipzen A."/>
            <person name="Mereny Z."/>
            <person name="Hegedus B."/>
            <person name="Baldrian P."/>
            <person name="Stursova M."/>
            <person name="Weitz H."/>
            <person name="Taylor A."/>
            <person name="Grigoriev I.V."/>
            <person name="Nagy L.G."/>
            <person name="Martin F."/>
            <person name="Kauserud H."/>
        </authorList>
    </citation>
    <scope>NUCLEOTIDE SEQUENCE</scope>
    <source>
        <strain evidence="1">9284</strain>
    </source>
</reference>
<evidence type="ECO:0000313" key="2">
    <source>
        <dbReference type="Proteomes" id="UP001221142"/>
    </source>
</evidence>
<evidence type="ECO:0000313" key="1">
    <source>
        <dbReference type="EMBL" id="KAJ7604906.1"/>
    </source>
</evidence>
<proteinExistence type="predicted"/>
<dbReference type="AlphaFoldDB" id="A0AAD7AYV7"/>
<gene>
    <name evidence="1" type="ORF">FB45DRAFT_1012974</name>
</gene>
<dbReference type="EMBL" id="JARKIF010000087">
    <property type="protein sequence ID" value="KAJ7604906.1"/>
    <property type="molecule type" value="Genomic_DNA"/>
</dbReference>
<keyword evidence="2" id="KW-1185">Reference proteome</keyword>
<dbReference type="Proteomes" id="UP001221142">
    <property type="component" value="Unassembled WGS sequence"/>
</dbReference>
<organism evidence="1 2">
    <name type="scientific">Roridomyces roridus</name>
    <dbReference type="NCBI Taxonomy" id="1738132"/>
    <lineage>
        <taxon>Eukaryota</taxon>
        <taxon>Fungi</taxon>
        <taxon>Dikarya</taxon>
        <taxon>Basidiomycota</taxon>
        <taxon>Agaricomycotina</taxon>
        <taxon>Agaricomycetes</taxon>
        <taxon>Agaricomycetidae</taxon>
        <taxon>Agaricales</taxon>
        <taxon>Marasmiineae</taxon>
        <taxon>Mycenaceae</taxon>
        <taxon>Roridomyces</taxon>
    </lineage>
</organism>
<sequence length="109" mass="11896">MFSAPGAWSFGERSRGVRKQEGLHERAIERFHQAWKWGMVRQKEVAPYSSAERYPLPTLSAESGCQVSLSVTDAADDTDTVAAAAAAAYVKLEACSSLFEDLGYLLASH</sequence>
<comment type="caution">
    <text evidence="1">The sequence shown here is derived from an EMBL/GenBank/DDBJ whole genome shotgun (WGS) entry which is preliminary data.</text>
</comment>
<protein>
    <submittedName>
        <fullName evidence="1">Uncharacterized protein</fullName>
    </submittedName>
</protein>